<evidence type="ECO:0000313" key="1">
    <source>
        <dbReference type="EMBL" id="PHV69433.1"/>
    </source>
</evidence>
<comment type="caution">
    <text evidence="1">The sequence shown here is derived from an EMBL/GenBank/DDBJ whole genome shotgun (WGS) entry which is preliminary data.</text>
</comment>
<proteinExistence type="predicted"/>
<dbReference type="EMBL" id="PEDL01000028">
    <property type="protein sequence ID" value="PHV69433.1"/>
    <property type="molecule type" value="Genomic_DNA"/>
</dbReference>
<sequence>MNVDMTAGSPSRILLQFSLPMLLSVVFQQMYNIVDSVVVGRFVGMEALAAVGASFPITMIFMAVATGSNIGCCVIISQLFGARAYEKLKTAISTSLISILILSSILTAWGLMTCNTLIQLLNTPTNIFIDSVLYLRIYIIGLLFLYLYNICTGIFTALGDSRTPLYFLILSSLINIGLDLLFVVGFKQGVGGAAWATLIAQGLSSVLALVALKKRLKIIKTQHYKLFSGEMLWHIAKVAIPSILQQSFISVGNLIIQGLINTFGAAVVAGYSAAMRLNTFALTSFTTLGNGLSSFTAQHIGANKKERIPKGFRAGFLISLCVILPFSLIYFFTGPSLMKFFVDASEQEVVQVGTLFLRIVSPFYLAIGIKLLADGILRGAGAMLTFMIATFTDLILRVILSFKLATLWGSTGIWISWPVGWIIGAILSFGFYLSGLWKKSCKLNVKEEAI</sequence>
<reference evidence="1" key="1">
    <citation type="submission" date="2017-10" db="EMBL/GenBank/DDBJ databases">
        <title>Genome sequence of cellulolytic Lachnospiraceae bacterium XHS1971 isolated from hotspring sediment.</title>
        <authorList>
            <person name="Vasudevan G."/>
            <person name="Joshi A.J."/>
            <person name="Hivarkar S."/>
            <person name="Lanjekar V.B."/>
            <person name="Dhakephalkar P.K."/>
            <person name="Dagar S."/>
        </authorList>
    </citation>
    <scope>NUCLEOTIDE SEQUENCE</scope>
    <source>
        <strain evidence="1">XHS1971</strain>
    </source>
</reference>
<name>A0AC61D9S3_9FIRM</name>
<keyword evidence="2" id="KW-1185">Reference proteome</keyword>
<gene>
    <name evidence="1" type="ORF">CS063_15655</name>
</gene>
<organism evidence="1 2">
    <name type="scientific">Sporanaerobium hydrogeniformans</name>
    <dbReference type="NCBI Taxonomy" id="3072179"/>
    <lineage>
        <taxon>Bacteria</taxon>
        <taxon>Bacillati</taxon>
        <taxon>Bacillota</taxon>
        <taxon>Clostridia</taxon>
        <taxon>Lachnospirales</taxon>
        <taxon>Lachnospiraceae</taxon>
        <taxon>Sporanaerobium</taxon>
    </lineage>
</organism>
<protein>
    <submittedName>
        <fullName evidence="1">MATE family efflux transporter</fullName>
    </submittedName>
</protein>
<evidence type="ECO:0000313" key="2">
    <source>
        <dbReference type="Proteomes" id="UP000224460"/>
    </source>
</evidence>
<dbReference type="Proteomes" id="UP000224460">
    <property type="component" value="Unassembled WGS sequence"/>
</dbReference>
<accession>A0AC61D9S3</accession>